<evidence type="ECO:0000313" key="2">
    <source>
        <dbReference type="Proteomes" id="UP000229713"/>
    </source>
</evidence>
<protein>
    <recommendedName>
        <fullName evidence="3">DUF1320 domain-containing protein</fullName>
    </recommendedName>
</protein>
<dbReference type="Proteomes" id="UP000229713">
    <property type="component" value="Unassembled WGS sequence"/>
</dbReference>
<dbReference type="EMBL" id="NKYI01000024">
    <property type="protein sequence ID" value="PIK83314.1"/>
    <property type="molecule type" value="Genomic_DNA"/>
</dbReference>
<dbReference type="AlphaFoldDB" id="A0A855EZW0"/>
<organism evidence="1 2">
    <name type="scientific">Raoultella ornithinolytica</name>
    <name type="common">Klebsiella ornithinolytica</name>
    <dbReference type="NCBI Taxonomy" id="54291"/>
    <lineage>
        <taxon>Bacteria</taxon>
        <taxon>Pseudomonadati</taxon>
        <taxon>Pseudomonadota</taxon>
        <taxon>Gammaproteobacteria</taxon>
        <taxon>Enterobacterales</taxon>
        <taxon>Enterobacteriaceae</taxon>
        <taxon>Klebsiella/Raoultella group</taxon>
        <taxon>Raoultella</taxon>
    </lineage>
</organism>
<name>A0A855EZW0_RAOOR</name>
<dbReference type="RefSeq" id="WP_099843816.1">
    <property type="nucleotide sequence ID" value="NZ_NKYI01000024.1"/>
</dbReference>
<comment type="caution">
    <text evidence="1">The sequence shown here is derived from an EMBL/GenBank/DDBJ whole genome shotgun (WGS) entry which is preliminary data.</text>
</comment>
<accession>A0A855EZW0</accession>
<gene>
    <name evidence="1" type="ORF">CFY86_16945</name>
</gene>
<dbReference type="InterPro" id="IPR009752">
    <property type="entry name" value="Phage_Mu_GpJ"/>
</dbReference>
<evidence type="ECO:0008006" key="3">
    <source>
        <dbReference type="Google" id="ProtNLM"/>
    </source>
</evidence>
<evidence type="ECO:0000313" key="1">
    <source>
        <dbReference type="EMBL" id="PIK83314.1"/>
    </source>
</evidence>
<dbReference type="Pfam" id="PF07030">
    <property type="entry name" value="Phage_Mu_Gp36"/>
    <property type="match status" value="1"/>
</dbReference>
<proteinExistence type="predicted"/>
<sequence>MYATRADMVLQFGEGECISLSDRDFTGQIDDEVLNGGLQRASATIDSYLSGRYPVPWPDTPGILVDKCCDIARYKLTGAETQNTEEIRERYEDAIRYLEQVAKGNITLGRLPDGSVAQGGSLSRFSSNGRVFGRDETDGGAF</sequence>
<reference evidence="1 2" key="1">
    <citation type="submission" date="2017-07" db="EMBL/GenBank/DDBJ databases">
        <title>Raoultella ornithinolytica strain HH3 draft genome.</title>
        <authorList>
            <person name="Duceppe M.-O."/>
            <person name="Huang H."/>
            <person name="Phipps-Todd B."/>
        </authorList>
    </citation>
    <scope>NUCLEOTIDE SEQUENCE [LARGE SCALE GENOMIC DNA]</scope>
    <source>
        <strain evidence="1 2">HH3</strain>
    </source>
</reference>